<dbReference type="OrthoDB" id="1652387at2"/>
<reference evidence="1 2" key="2">
    <citation type="submission" date="2018-06" db="EMBL/GenBank/DDBJ databases">
        <authorList>
            <person name="Zhirakovskaya E."/>
        </authorList>
    </citation>
    <scope>NUCLEOTIDE SEQUENCE [LARGE SCALE GENOMIC DNA]</scope>
    <source>
        <strain evidence="1 2">FBKL4.011</strain>
    </source>
</reference>
<protein>
    <submittedName>
        <fullName evidence="1">CxxH/CxxC protein</fullName>
    </submittedName>
</protein>
<gene>
    <name evidence="1" type="ORF">DL897_11890</name>
</gene>
<comment type="caution">
    <text evidence="1">The sequence shown here is derived from an EMBL/GenBank/DDBJ whole genome shotgun (WGS) entry which is preliminary data.</text>
</comment>
<organism evidence="1 2">
    <name type="scientific">Thermoflavimicrobium daqui</name>
    <dbReference type="NCBI Taxonomy" id="2137476"/>
    <lineage>
        <taxon>Bacteria</taxon>
        <taxon>Bacillati</taxon>
        <taxon>Bacillota</taxon>
        <taxon>Bacilli</taxon>
        <taxon>Bacillales</taxon>
        <taxon>Thermoactinomycetaceae</taxon>
        <taxon>Thermoflavimicrobium</taxon>
    </lineage>
</organism>
<proteinExistence type="predicted"/>
<sequence length="59" mass="7000">MIWYACEEHLDYIMDDIIDTYMVAPILESYQPIRPSEKKACKWCGQSSEYQLTFELESS</sequence>
<evidence type="ECO:0000313" key="2">
    <source>
        <dbReference type="Proteomes" id="UP000251213"/>
    </source>
</evidence>
<evidence type="ECO:0000313" key="1">
    <source>
        <dbReference type="EMBL" id="RAL23383.1"/>
    </source>
</evidence>
<dbReference type="InterPro" id="IPR025626">
    <property type="entry name" value="YyzF"/>
</dbReference>
<keyword evidence="2" id="KW-1185">Reference proteome</keyword>
<dbReference type="Pfam" id="PF14116">
    <property type="entry name" value="YyzF"/>
    <property type="match status" value="1"/>
</dbReference>
<dbReference type="EMBL" id="QJKK01000006">
    <property type="protein sequence ID" value="RAL23383.1"/>
    <property type="molecule type" value="Genomic_DNA"/>
</dbReference>
<name>A0A364K3H9_9BACL</name>
<dbReference type="RefSeq" id="WP_113659368.1">
    <property type="nucleotide sequence ID" value="NZ_KZ845668.1"/>
</dbReference>
<dbReference type="AlphaFoldDB" id="A0A364K3H9"/>
<dbReference type="Proteomes" id="UP000251213">
    <property type="component" value="Unassembled WGS sequence"/>
</dbReference>
<accession>A0A364K3H9</accession>
<reference evidence="1 2" key="1">
    <citation type="submission" date="2018-06" db="EMBL/GenBank/DDBJ databases">
        <title>Thermoflavimicrobium daqus sp. nov., a thermophilic microbe isolated from Moutai-flavour Daqu.</title>
        <authorList>
            <person name="Wang X."/>
            <person name="Zhou H."/>
        </authorList>
    </citation>
    <scope>NUCLEOTIDE SEQUENCE [LARGE SCALE GENOMIC DNA]</scope>
    <source>
        <strain evidence="1 2">FBKL4.011</strain>
    </source>
</reference>
<dbReference type="NCBIfam" id="TIGR04129">
    <property type="entry name" value="CxxH_BA5709"/>
    <property type="match status" value="1"/>
</dbReference>